<dbReference type="CDD" id="cd12934">
    <property type="entry name" value="LEM"/>
    <property type="match status" value="1"/>
</dbReference>
<evidence type="ECO:0000313" key="4">
    <source>
        <dbReference type="EMBL" id="KAL1023321.1"/>
    </source>
</evidence>
<sequence length="1214" mass="134426">MHHRSRTSLASQLCKAITDGEPRTVQILLSQGANPNLVGSEGVAAVHLAVGKENEKSIRCLKLILQHGADPNVRSSDGLTSLHVAALWGCFQNLKLLLKNGANPNSKDLEGNKPGDLAMQQDNQRCAHLLQEYQSHSVEEGQEEDVPQFQYSIYCGQSDMSTSSESEESCVTSHSSSALSDFGDDPLSSTRRTSCFELSAISRSYNVRHANDWDVDTDWAPSVLSSTRMSFAGSRATLPVLPEGEPLTDFSGLHPPQDIGLDLPVAEIRPSNLQSDTVPSCTSRRASRKSVSFKEEVEEHLPVFRTESPGQGPSGQDSSSPKDRGFDFSEYSEFLDSDRMATILHCQGLDVTSPDHVFIFSRDDNKCSEADMDKTVIGYFPFQEEDENREVQDNIGEEVKVFERPSCSSGSTSDASKYSSCESDHYITTLEASLNPRSVFSLDDEGSKLRCTKICNYKDTQNPMKMNNDSDEFKLDDIIMTECLKDSKVSKADIVEDELQAMVDKLILSDKNCLTPVPSEMCCSSTGVNVDGLLKRTAECTPGLTPALEEDADLSLTPSPFVTGRTRSRLSRSSSRTSKTPESLLFSSSLFEQTLPTPTRAHRQNMKSQSSDNVFYDTPGGHSRTQIFPQNQTEATSVDSFSIYESLETQTSTFRAKRGQRSSACASHTDTLNISNGVEVSASQADTFILPKIDRGQGSCVTASQADTLIITPCLADKFSHREREHDNTSKQPSEKPHSDSLPTYLKNNFLKDDEFLTDDLSSSSDAVPKEGVKSFFHIEPGGSIGPSKEESWNTEDADSQPESSSSQSCSQTTSSSSSSSYFSPKRNDSPSTPGTGCTPRYSLSQLSGFHKPQRLANLSYTPGGRPLIPDNEEPVDYLYTDTEQGHELIETHVPPTSNTSLSTSLSTSSSEDTVLYDWRSLKDAGGLGVKGKENQKPIVPEGWPETSGLTDKELRCRLLELGESPGPISSRTRPVYMQRLRRLLLEPDSKIQQQPDKSLGRSQGHSPELCVALRTFVLPDCQASELALCQQFDQPDQNRKWREGIIKSSFNYLLLDPRVTKNLPYRSHSMTPLECFQTFISAIFYIGKGKRSRPYSHMYEALEYHRGDKTSKKLCSKVQHILQVWQAGQGVISLHCFQNVIPVEAYTREACMVDAIGLKMLTNQKRGDYYGVVSTWPVKKKRELGVHLLYRAMQIFLAEGERQLRPPDIRVGQ</sequence>
<evidence type="ECO:0000256" key="1">
    <source>
        <dbReference type="PROSITE-ProRule" id="PRU00023"/>
    </source>
</evidence>
<dbReference type="InterPro" id="IPR034998">
    <property type="entry name" value="ANKLE1"/>
</dbReference>
<feature type="compositionally biased region" description="Polar residues" evidence="2">
    <location>
        <begin position="271"/>
        <end position="284"/>
    </location>
</feature>
<dbReference type="SMART" id="SM00248">
    <property type="entry name" value="ANK"/>
    <property type="match status" value="4"/>
</dbReference>
<dbReference type="PANTHER" id="PTHR46427:SF1">
    <property type="entry name" value="ANKYRIN REPEAT AND LEM DOMAIN-CONTAINING PROTEIN 1"/>
    <property type="match status" value="1"/>
</dbReference>
<feature type="compositionally biased region" description="Low complexity" evidence="2">
    <location>
        <begin position="571"/>
        <end position="581"/>
    </location>
</feature>
<dbReference type="SUPFAM" id="SSF48403">
    <property type="entry name" value="Ankyrin repeat"/>
    <property type="match status" value="1"/>
</dbReference>
<reference evidence="4 5" key="1">
    <citation type="submission" date="2024-06" db="EMBL/GenBank/DDBJ databases">
        <authorList>
            <person name="Pan Q."/>
            <person name="Wen M."/>
            <person name="Jouanno E."/>
            <person name="Zahm M."/>
            <person name="Klopp C."/>
            <person name="Cabau C."/>
            <person name="Louis A."/>
            <person name="Berthelot C."/>
            <person name="Parey E."/>
            <person name="Roest Crollius H."/>
            <person name="Montfort J."/>
            <person name="Robinson-Rechavi M."/>
            <person name="Bouchez O."/>
            <person name="Lampietro C."/>
            <person name="Lopez Roques C."/>
            <person name="Donnadieu C."/>
            <person name="Postlethwait J."/>
            <person name="Bobe J."/>
            <person name="Verreycken H."/>
            <person name="Guiguen Y."/>
        </authorList>
    </citation>
    <scope>NUCLEOTIDE SEQUENCE [LARGE SCALE GENOMIC DNA]</scope>
    <source>
        <strain evidence="4">Up_M1</strain>
        <tissue evidence="4">Testis</tissue>
    </source>
</reference>
<dbReference type="Gene3D" id="1.10.720.40">
    <property type="match status" value="1"/>
</dbReference>
<dbReference type="Proteomes" id="UP001557470">
    <property type="component" value="Unassembled WGS sequence"/>
</dbReference>
<dbReference type="CDD" id="cd10454">
    <property type="entry name" value="GIY-YIG_COG3680_Meta"/>
    <property type="match status" value="1"/>
</dbReference>
<feature type="compositionally biased region" description="Basic and acidic residues" evidence="2">
    <location>
        <begin position="721"/>
        <end position="739"/>
    </location>
</feature>
<keyword evidence="1" id="KW-0040">ANK repeat</keyword>
<keyword evidence="5" id="KW-1185">Reference proteome</keyword>
<feature type="region of interest" description="Disordered" evidence="2">
    <location>
        <begin position="721"/>
        <end position="745"/>
    </location>
</feature>
<protein>
    <recommendedName>
        <fullName evidence="3">LEM domain-containing protein</fullName>
    </recommendedName>
</protein>
<organism evidence="4 5">
    <name type="scientific">Umbra pygmaea</name>
    <name type="common">Eastern mudminnow</name>
    <dbReference type="NCBI Taxonomy" id="75934"/>
    <lineage>
        <taxon>Eukaryota</taxon>
        <taxon>Metazoa</taxon>
        <taxon>Chordata</taxon>
        <taxon>Craniata</taxon>
        <taxon>Vertebrata</taxon>
        <taxon>Euteleostomi</taxon>
        <taxon>Actinopterygii</taxon>
        <taxon>Neopterygii</taxon>
        <taxon>Teleostei</taxon>
        <taxon>Protacanthopterygii</taxon>
        <taxon>Esociformes</taxon>
        <taxon>Umbridae</taxon>
        <taxon>Umbra</taxon>
    </lineage>
</organism>
<feature type="region of interest" description="Disordered" evidence="2">
    <location>
        <begin position="270"/>
        <end position="327"/>
    </location>
</feature>
<feature type="compositionally biased region" description="Low complexity" evidence="2">
    <location>
        <begin position="308"/>
        <end position="319"/>
    </location>
</feature>
<feature type="region of interest" description="Disordered" evidence="2">
    <location>
        <begin position="551"/>
        <end position="581"/>
    </location>
</feature>
<feature type="compositionally biased region" description="Basic and acidic residues" evidence="2">
    <location>
        <begin position="292"/>
        <end position="302"/>
    </location>
</feature>
<feature type="region of interest" description="Disordered" evidence="2">
    <location>
        <begin position="777"/>
        <end position="849"/>
    </location>
</feature>
<dbReference type="PROSITE" id="PS50954">
    <property type="entry name" value="LEM"/>
    <property type="match status" value="1"/>
</dbReference>
<dbReference type="InterPro" id="IPR011015">
    <property type="entry name" value="LEM/LEM-like_dom_sf"/>
</dbReference>
<dbReference type="EMBL" id="JAGEUA010000001">
    <property type="protein sequence ID" value="KAL1023321.1"/>
    <property type="molecule type" value="Genomic_DNA"/>
</dbReference>
<dbReference type="PANTHER" id="PTHR46427">
    <property type="entry name" value="ANKYRIN REPEAT AND LEM DOMAIN-CONTAINING PROTEIN 1"/>
    <property type="match status" value="1"/>
</dbReference>
<evidence type="ECO:0000313" key="5">
    <source>
        <dbReference type="Proteomes" id="UP001557470"/>
    </source>
</evidence>
<accession>A0ABD0XPM9</accession>
<dbReference type="PROSITE" id="PS50088">
    <property type="entry name" value="ANK_REPEAT"/>
    <property type="match status" value="2"/>
</dbReference>
<dbReference type="Gene3D" id="1.25.40.20">
    <property type="entry name" value="Ankyrin repeat-containing domain"/>
    <property type="match status" value="1"/>
</dbReference>
<dbReference type="InterPro" id="IPR003887">
    <property type="entry name" value="LEM_dom"/>
</dbReference>
<feature type="repeat" description="ANK" evidence="1">
    <location>
        <begin position="77"/>
        <end position="109"/>
    </location>
</feature>
<proteinExistence type="predicted"/>
<dbReference type="Pfam" id="PF12796">
    <property type="entry name" value="Ank_2"/>
    <property type="match status" value="1"/>
</dbReference>
<dbReference type="SUPFAM" id="SSF63451">
    <property type="entry name" value="LEM domain"/>
    <property type="match status" value="1"/>
</dbReference>
<dbReference type="Pfam" id="PF22945">
    <property type="entry name" value="LEM-3_GIY-YIG"/>
    <property type="match status" value="1"/>
</dbReference>
<dbReference type="PROSITE" id="PS50297">
    <property type="entry name" value="ANK_REP_REGION"/>
    <property type="match status" value="2"/>
</dbReference>
<dbReference type="AlphaFoldDB" id="A0ABD0XPM9"/>
<comment type="caution">
    <text evidence="4">The sequence shown here is derived from an EMBL/GenBank/DDBJ whole genome shotgun (WGS) entry which is preliminary data.</text>
</comment>
<feature type="compositionally biased region" description="Polar residues" evidence="2">
    <location>
        <begin position="830"/>
        <end position="848"/>
    </location>
</feature>
<feature type="repeat" description="ANK" evidence="1">
    <location>
        <begin position="41"/>
        <end position="76"/>
    </location>
</feature>
<feature type="domain" description="LEM" evidence="3">
    <location>
        <begin position="944"/>
        <end position="988"/>
    </location>
</feature>
<evidence type="ECO:0000259" key="3">
    <source>
        <dbReference type="PROSITE" id="PS50954"/>
    </source>
</evidence>
<evidence type="ECO:0000256" key="2">
    <source>
        <dbReference type="SAM" id="MobiDB-lite"/>
    </source>
</evidence>
<dbReference type="Pfam" id="PF03020">
    <property type="entry name" value="LEM"/>
    <property type="match status" value="1"/>
</dbReference>
<dbReference type="SMART" id="SM00540">
    <property type="entry name" value="LEM"/>
    <property type="match status" value="1"/>
</dbReference>
<gene>
    <name evidence="4" type="ORF">UPYG_G00039200</name>
</gene>
<dbReference type="InterPro" id="IPR002110">
    <property type="entry name" value="Ankyrin_rpt"/>
</dbReference>
<feature type="compositionally biased region" description="Low complexity" evidence="2">
    <location>
        <begin position="804"/>
        <end position="821"/>
    </location>
</feature>
<dbReference type="InterPro" id="IPR036770">
    <property type="entry name" value="Ankyrin_rpt-contain_sf"/>
</dbReference>
<name>A0ABD0XPM9_UMBPY</name>